<protein>
    <submittedName>
        <fullName evidence="1">Uncharacterized protein</fullName>
    </submittedName>
</protein>
<evidence type="ECO:0000313" key="2">
    <source>
        <dbReference type="Proteomes" id="UP000246569"/>
    </source>
</evidence>
<gene>
    <name evidence="1" type="ORF">C7443_102417</name>
</gene>
<dbReference type="OrthoDB" id="6928755at2"/>
<dbReference type="Proteomes" id="UP000246569">
    <property type="component" value="Unassembled WGS sequence"/>
</dbReference>
<sequence>MKTDGGAGREDFACVPPWVAFPRLRPEALPATQGAEEQWIDAQWRPFWRALDAAQRARYLDCWQASAEWRAAIRFYFEELDTPFDVAADAADAAAWRQSRPPRRQSWLRRLLARFRS</sequence>
<accession>A0A317MYZ5</accession>
<dbReference type="AlphaFoldDB" id="A0A317MYZ5"/>
<dbReference type="RefSeq" id="WP_110017394.1">
    <property type="nucleotide sequence ID" value="NZ_QGTJ01000002.1"/>
</dbReference>
<name>A0A317MYZ5_9GAMM</name>
<evidence type="ECO:0000313" key="1">
    <source>
        <dbReference type="EMBL" id="PWV64764.1"/>
    </source>
</evidence>
<dbReference type="EMBL" id="QGTJ01000002">
    <property type="protein sequence ID" value="PWV64764.1"/>
    <property type="molecule type" value="Genomic_DNA"/>
</dbReference>
<proteinExistence type="predicted"/>
<organism evidence="1 2">
    <name type="scientific">Plasticicumulans acidivorans</name>
    <dbReference type="NCBI Taxonomy" id="886464"/>
    <lineage>
        <taxon>Bacteria</taxon>
        <taxon>Pseudomonadati</taxon>
        <taxon>Pseudomonadota</taxon>
        <taxon>Gammaproteobacteria</taxon>
        <taxon>Candidatus Competibacteraceae</taxon>
        <taxon>Plasticicumulans</taxon>
    </lineage>
</organism>
<comment type="caution">
    <text evidence="1">The sequence shown here is derived from an EMBL/GenBank/DDBJ whole genome shotgun (WGS) entry which is preliminary data.</text>
</comment>
<reference evidence="1 2" key="1">
    <citation type="submission" date="2018-05" db="EMBL/GenBank/DDBJ databases">
        <title>Genomic Encyclopedia of Type Strains, Phase IV (KMG-IV): sequencing the most valuable type-strain genomes for metagenomic binning, comparative biology and taxonomic classification.</title>
        <authorList>
            <person name="Goeker M."/>
        </authorList>
    </citation>
    <scope>NUCLEOTIDE SEQUENCE [LARGE SCALE GENOMIC DNA]</scope>
    <source>
        <strain evidence="1 2">DSM 23606</strain>
    </source>
</reference>
<keyword evidence="2" id="KW-1185">Reference proteome</keyword>